<dbReference type="AlphaFoldDB" id="A0A4Y7LJE2"/>
<evidence type="ECO:0000256" key="1">
    <source>
        <dbReference type="ARBA" id="ARBA00001971"/>
    </source>
</evidence>
<dbReference type="PANTHER" id="PTHR47947:SF26">
    <property type="entry name" value="CYTOCHROME P450"/>
    <property type="match status" value="1"/>
</dbReference>
<dbReference type="InterPro" id="IPR001128">
    <property type="entry name" value="Cyt_P450"/>
</dbReference>
<organism evidence="14 15">
    <name type="scientific">Papaver somniferum</name>
    <name type="common">Opium poppy</name>
    <dbReference type="NCBI Taxonomy" id="3469"/>
    <lineage>
        <taxon>Eukaryota</taxon>
        <taxon>Viridiplantae</taxon>
        <taxon>Streptophyta</taxon>
        <taxon>Embryophyta</taxon>
        <taxon>Tracheophyta</taxon>
        <taxon>Spermatophyta</taxon>
        <taxon>Magnoliopsida</taxon>
        <taxon>Ranunculales</taxon>
        <taxon>Papaveraceae</taxon>
        <taxon>Papaveroideae</taxon>
        <taxon>Papaver</taxon>
    </lineage>
</organism>
<dbReference type="InterPro" id="IPR002401">
    <property type="entry name" value="Cyt_P450_E_grp-I"/>
</dbReference>
<dbReference type="STRING" id="3469.A0A4Y7LJE2"/>
<keyword evidence="9 11" id="KW-0408">Iron</keyword>
<comment type="subcellular location">
    <subcellularLocation>
        <location evidence="2">Membrane</location>
        <topology evidence="2">Single-pass membrane protein</topology>
    </subcellularLocation>
</comment>
<accession>A0A4Y7LJE2</accession>
<keyword evidence="8 12" id="KW-0560">Oxidoreductase</keyword>
<dbReference type="InterPro" id="IPR036396">
    <property type="entry name" value="Cyt_P450_sf"/>
</dbReference>
<evidence type="ECO:0000256" key="3">
    <source>
        <dbReference type="ARBA" id="ARBA00004913"/>
    </source>
</evidence>
<evidence type="ECO:0000256" key="8">
    <source>
        <dbReference type="ARBA" id="ARBA00023002"/>
    </source>
</evidence>
<evidence type="ECO:0000256" key="6">
    <source>
        <dbReference type="ARBA" id="ARBA00022723"/>
    </source>
</evidence>
<keyword evidence="12" id="KW-0503">Monooxygenase</keyword>
<feature type="transmembrane region" description="Helical" evidence="13">
    <location>
        <begin position="21"/>
        <end position="43"/>
    </location>
</feature>
<dbReference type="Proteomes" id="UP000316621">
    <property type="component" value="Chromosome 11"/>
</dbReference>
<keyword evidence="10 13" id="KW-0472">Membrane</keyword>
<gene>
    <name evidence="14" type="ORF">C5167_047514</name>
</gene>
<dbReference type="SUPFAM" id="SSF48264">
    <property type="entry name" value="Cytochrome P450"/>
    <property type="match status" value="1"/>
</dbReference>
<feature type="binding site" description="axial binding residue" evidence="11">
    <location>
        <position position="494"/>
    </location>
    <ligand>
        <name>heme</name>
        <dbReference type="ChEBI" id="CHEBI:30413"/>
    </ligand>
    <ligandPart>
        <name>Fe</name>
        <dbReference type="ChEBI" id="CHEBI:18248"/>
    </ligandPart>
</feature>
<proteinExistence type="inferred from homology"/>
<dbReference type="Gramene" id="RZC84730">
    <property type="protein sequence ID" value="RZC84730"/>
    <property type="gene ID" value="C5167_047514"/>
</dbReference>
<keyword evidence="6 11" id="KW-0479">Metal-binding</keyword>
<name>A0A4Y7LJE2_PAPSO</name>
<evidence type="ECO:0000256" key="11">
    <source>
        <dbReference type="PIRSR" id="PIRSR602401-1"/>
    </source>
</evidence>
<dbReference type="InterPro" id="IPR050651">
    <property type="entry name" value="Plant_Cytochrome_P450_Monoox"/>
</dbReference>
<protein>
    <recommendedName>
        <fullName evidence="16">Cytochrome P450</fullName>
    </recommendedName>
</protein>
<dbReference type="CDD" id="cd20654">
    <property type="entry name" value="CYP82"/>
    <property type="match status" value="1"/>
</dbReference>
<dbReference type="GO" id="GO:0016705">
    <property type="term" value="F:oxidoreductase activity, acting on paired donors, with incorporation or reduction of molecular oxygen"/>
    <property type="evidence" value="ECO:0007669"/>
    <property type="project" value="InterPro"/>
</dbReference>
<evidence type="ECO:0000256" key="2">
    <source>
        <dbReference type="ARBA" id="ARBA00004167"/>
    </source>
</evidence>
<dbReference type="GO" id="GO:0033075">
    <property type="term" value="P:isoquinoline alkaloid biosynthetic process"/>
    <property type="evidence" value="ECO:0007669"/>
    <property type="project" value="UniProtKB-ARBA"/>
</dbReference>
<evidence type="ECO:0000313" key="14">
    <source>
        <dbReference type="EMBL" id="RZC84730.1"/>
    </source>
</evidence>
<comment type="cofactor">
    <cofactor evidence="1 11">
        <name>heme</name>
        <dbReference type="ChEBI" id="CHEBI:30413"/>
    </cofactor>
</comment>
<evidence type="ECO:0008006" key="16">
    <source>
        <dbReference type="Google" id="ProtNLM"/>
    </source>
</evidence>
<dbReference type="Gene3D" id="1.10.630.10">
    <property type="entry name" value="Cytochrome P450"/>
    <property type="match status" value="1"/>
</dbReference>
<dbReference type="GO" id="GO:0005506">
    <property type="term" value="F:iron ion binding"/>
    <property type="evidence" value="ECO:0007669"/>
    <property type="project" value="InterPro"/>
</dbReference>
<evidence type="ECO:0000256" key="12">
    <source>
        <dbReference type="RuleBase" id="RU000461"/>
    </source>
</evidence>
<keyword evidence="5 13" id="KW-0812">Transmembrane</keyword>
<dbReference type="GO" id="GO:0020037">
    <property type="term" value="F:heme binding"/>
    <property type="evidence" value="ECO:0007669"/>
    <property type="project" value="InterPro"/>
</dbReference>
<dbReference type="PROSITE" id="PS00086">
    <property type="entry name" value="CYTOCHROME_P450"/>
    <property type="match status" value="1"/>
</dbReference>
<sequence length="554" mass="62705">MKSLMMNKLLFLQRITDSPSTTIISTFIVTIISIVFLYTVLLIRTTKNKQKIAAPKASGAWPFIGHLKLFMKQDTQFYRTLGTMSDKYGSVFTLRLGNQAILVVSNWEMVKECFTTNDKSFSNRPSTLSTKYMLNDTNSVVFSPYGTYWREMRKILVQKLLISNQRSEALKNLKTKEIDNSFVKLNDLCNNDVSGGGTKVRMDEWLADMMFNIIARITFGYQSGGGDAPGASTTSKNVERYKKTLDEMFVVLATRFAVSDIFPSLEFIDRLRGLVKDMKILGDELNSIAGCFIEEHRQKRRESLSSLLSLSNESVGDEQDFIDVLLSIMDQSRLPGDDPDFIIKIMILEAFAGGTDSLSATLTWVLSLLLNHPNVLKRAREEIDRHVENGKQVEVSDIPKLGYIDAIIKETMRLYPVGALSERYTTEECEVGRFNVPAGTRLLVNIWKIHRDPSVWENPSDFQPERFLCSDKVGVDLYGQNYELIPFGAGRRVCPAIVSSLQTMHYALARLIQGYEMKSASLDGKVNMEEMIAMSCHKMSPLEVIISPREPRRS</sequence>
<dbReference type="PRINTS" id="PR00385">
    <property type="entry name" value="P450"/>
</dbReference>
<dbReference type="PANTHER" id="PTHR47947">
    <property type="entry name" value="CYTOCHROME P450 82C3-RELATED"/>
    <property type="match status" value="1"/>
</dbReference>
<dbReference type="PRINTS" id="PR00463">
    <property type="entry name" value="EP450I"/>
</dbReference>
<dbReference type="KEGG" id="ag:AFB74616"/>
<dbReference type="SMR" id="A0A4Y7LJE2"/>
<dbReference type="InterPro" id="IPR017972">
    <property type="entry name" value="Cyt_P450_CS"/>
</dbReference>
<dbReference type="FunFam" id="1.10.630.10:FF:000026">
    <property type="entry name" value="Cytochrome P450 82C4"/>
    <property type="match status" value="1"/>
</dbReference>
<dbReference type="Pfam" id="PF00067">
    <property type="entry name" value="p450"/>
    <property type="match status" value="1"/>
</dbReference>
<evidence type="ECO:0000256" key="9">
    <source>
        <dbReference type="ARBA" id="ARBA00023004"/>
    </source>
</evidence>
<evidence type="ECO:0000256" key="7">
    <source>
        <dbReference type="ARBA" id="ARBA00022989"/>
    </source>
</evidence>
<evidence type="ECO:0000313" key="15">
    <source>
        <dbReference type="Proteomes" id="UP000316621"/>
    </source>
</evidence>
<evidence type="ECO:0000256" key="13">
    <source>
        <dbReference type="SAM" id="Phobius"/>
    </source>
</evidence>
<evidence type="ECO:0000256" key="10">
    <source>
        <dbReference type="ARBA" id="ARBA00023136"/>
    </source>
</evidence>
<reference evidence="14 15" key="1">
    <citation type="journal article" date="2018" name="Science">
        <title>The opium poppy genome and morphinan production.</title>
        <authorList>
            <person name="Guo L."/>
            <person name="Winzer T."/>
            <person name="Yang X."/>
            <person name="Li Y."/>
            <person name="Ning Z."/>
            <person name="He Z."/>
            <person name="Teodor R."/>
            <person name="Lu Y."/>
            <person name="Bowser T.A."/>
            <person name="Graham I.A."/>
            <person name="Ye K."/>
        </authorList>
    </citation>
    <scope>NUCLEOTIDE SEQUENCE [LARGE SCALE GENOMIC DNA]</scope>
    <source>
        <strain evidence="15">cv. HN1</strain>
        <tissue evidence="14">Leaves</tissue>
    </source>
</reference>
<dbReference type="EMBL" id="CM010725">
    <property type="protein sequence ID" value="RZC84730.1"/>
    <property type="molecule type" value="Genomic_DNA"/>
</dbReference>
<keyword evidence="15" id="KW-1185">Reference proteome</keyword>
<comment type="similarity">
    <text evidence="12">Belongs to the cytochrome P450 family.</text>
</comment>
<comment type="pathway">
    <text evidence="3">Alkaloid biosynthesis.</text>
</comment>
<dbReference type="GO" id="GO:0016020">
    <property type="term" value="C:membrane"/>
    <property type="evidence" value="ECO:0007669"/>
    <property type="project" value="UniProtKB-SubCell"/>
</dbReference>
<evidence type="ECO:0000256" key="4">
    <source>
        <dbReference type="ARBA" id="ARBA00022617"/>
    </source>
</evidence>
<keyword evidence="4 11" id="KW-0349">Heme</keyword>
<evidence type="ECO:0000256" key="5">
    <source>
        <dbReference type="ARBA" id="ARBA00022692"/>
    </source>
</evidence>
<dbReference type="OrthoDB" id="442633at2759"/>
<dbReference type="GO" id="GO:0004497">
    <property type="term" value="F:monooxygenase activity"/>
    <property type="evidence" value="ECO:0007669"/>
    <property type="project" value="UniProtKB-KW"/>
</dbReference>
<keyword evidence="7 13" id="KW-1133">Transmembrane helix</keyword>